<dbReference type="RefSeq" id="WP_182707124.1">
    <property type="nucleotide sequence ID" value="NZ_JACJII010000001.1"/>
</dbReference>
<reference evidence="2 3" key="1">
    <citation type="submission" date="2020-08" db="EMBL/GenBank/DDBJ databases">
        <title>Sequencing the genomes of 1000 actinobacteria strains.</title>
        <authorList>
            <person name="Klenk H.-P."/>
        </authorList>
    </citation>
    <scope>NUCLEOTIDE SEQUENCE [LARGE SCALE GENOMIC DNA]</scope>
    <source>
        <strain evidence="2 3">DSM 45823</strain>
    </source>
</reference>
<name>A0A7W3N228_9ACTN</name>
<keyword evidence="3" id="KW-1185">Reference proteome</keyword>
<accession>A0A7W3N228</accession>
<evidence type="ECO:0000313" key="3">
    <source>
        <dbReference type="Proteomes" id="UP000539313"/>
    </source>
</evidence>
<comment type="caution">
    <text evidence="2">The sequence shown here is derived from an EMBL/GenBank/DDBJ whole genome shotgun (WGS) entry which is preliminary data.</text>
</comment>
<dbReference type="Proteomes" id="UP000539313">
    <property type="component" value="Unassembled WGS sequence"/>
</dbReference>
<protein>
    <recommendedName>
        <fullName evidence="1">DUF5666 domain-containing protein</fullName>
    </recommendedName>
</protein>
<feature type="domain" description="DUF5666" evidence="1">
    <location>
        <begin position="81"/>
        <end position="142"/>
    </location>
</feature>
<dbReference type="InterPro" id="IPR043724">
    <property type="entry name" value="DUF5666"/>
</dbReference>
<organism evidence="2 3">
    <name type="scientific">Thermomonospora cellulosilytica</name>
    <dbReference type="NCBI Taxonomy" id="1411118"/>
    <lineage>
        <taxon>Bacteria</taxon>
        <taxon>Bacillati</taxon>
        <taxon>Actinomycetota</taxon>
        <taxon>Actinomycetes</taxon>
        <taxon>Streptosporangiales</taxon>
        <taxon>Thermomonosporaceae</taxon>
        <taxon>Thermomonospora</taxon>
    </lineage>
</organism>
<dbReference type="Pfam" id="PF18914">
    <property type="entry name" value="DUF5666"/>
    <property type="match status" value="1"/>
</dbReference>
<evidence type="ECO:0000313" key="2">
    <source>
        <dbReference type="EMBL" id="MBA9006114.1"/>
    </source>
</evidence>
<sequence length="151" mass="15732">MRVDIKTTTAVVTATGLLGAGLYAAVPALATTPERSPVAAAPGDGDRRPLERLRNRAGRGVRGEAVVRRDGRFVTVAWQNGEITAVSAGSVTVRSADGVTWQWTLDSGTRIRKNGDKAAASALAKGDRVKVVGTRAGTARTAEGVIVPRRS</sequence>
<dbReference type="EMBL" id="JACJII010000001">
    <property type="protein sequence ID" value="MBA9006114.1"/>
    <property type="molecule type" value="Genomic_DNA"/>
</dbReference>
<evidence type="ECO:0000259" key="1">
    <source>
        <dbReference type="Pfam" id="PF18914"/>
    </source>
</evidence>
<dbReference type="AlphaFoldDB" id="A0A7W3N228"/>
<gene>
    <name evidence="2" type="ORF">HNR21_004996</name>
</gene>
<proteinExistence type="predicted"/>